<name>A0ABP0VPQ9_9BRYO</name>
<dbReference type="InterPro" id="IPR021109">
    <property type="entry name" value="Peptidase_aspartic_dom_sf"/>
</dbReference>
<dbReference type="CDD" id="cd05476">
    <property type="entry name" value="pepsin_A_like_plant"/>
    <property type="match status" value="1"/>
</dbReference>
<comment type="similarity">
    <text evidence="2">Belongs to the peptidase A1 family.</text>
</comment>
<evidence type="ECO:0000256" key="6">
    <source>
        <dbReference type="ARBA" id="ARBA00022750"/>
    </source>
</evidence>
<dbReference type="PROSITE" id="PS51767">
    <property type="entry name" value="PEPTIDASE_A1"/>
    <property type="match status" value="1"/>
</dbReference>
<keyword evidence="7" id="KW-0378">Hydrolase</keyword>
<reference evidence="12 13" key="1">
    <citation type="submission" date="2024-02" db="EMBL/GenBank/DDBJ databases">
        <authorList>
            <consortium name="ELIXIR-Norway"/>
            <consortium name="Elixir Norway"/>
        </authorList>
    </citation>
    <scope>NUCLEOTIDE SEQUENCE [LARGE SCALE GENOMIC DNA]</scope>
</reference>
<evidence type="ECO:0000256" key="9">
    <source>
        <dbReference type="ARBA" id="ARBA00023136"/>
    </source>
</evidence>
<keyword evidence="13" id="KW-1185">Reference proteome</keyword>
<dbReference type="PRINTS" id="PR00792">
    <property type="entry name" value="PEPSIN"/>
</dbReference>
<evidence type="ECO:0000313" key="13">
    <source>
        <dbReference type="Proteomes" id="UP001497444"/>
    </source>
</evidence>
<dbReference type="EMBL" id="OZ020096">
    <property type="protein sequence ID" value="CAK9256459.1"/>
    <property type="molecule type" value="Genomic_DNA"/>
</dbReference>
<dbReference type="InterPro" id="IPR034161">
    <property type="entry name" value="Pepsin-like_plant"/>
</dbReference>
<gene>
    <name evidence="12" type="ORF">CSSPJE1EN1_LOCUS1937</name>
</gene>
<evidence type="ECO:0000259" key="11">
    <source>
        <dbReference type="PROSITE" id="PS51767"/>
    </source>
</evidence>
<dbReference type="InterPro" id="IPR033121">
    <property type="entry name" value="PEPTIDASE_A1"/>
</dbReference>
<evidence type="ECO:0000256" key="1">
    <source>
        <dbReference type="ARBA" id="ARBA00004370"/>
    </source>
</evidence>
<dbReference type="SUPFAM" id="SSF50630">
    <property type="entry name" value="Acid proteases"/>
    <property type="match status" value="1"/>
</dbReference>
<evidence type="ECO:0000256" key="7">
    <source>
        <dbReference type="ARBA" id="ARBA00022801"/>
    </source>
</evidence>
<dbReference type="InterPro" id="IPR001461">
    <property type="entry name" value="Aspartic_peptidase_A1"/>
</dbReference>
<evidence type="ECO:0000256" key="4">
    <source>
        <dbReference type="ARBA" id="ARBA00022692"/>
    </source>
</evidence>
<protein>
    <recommendedName>
        <fullName evidence="11">Peptidase A1 domain-containing protein</fullName>
    </recommendedName>
</protein>
<dbReference type="Pfam" id="PF14543">
    <property type="entry name" value="TAXi_N"/>
    <property type="match status" value="1"/>
</dbReference>
<organism evidence="12 13">
    <name type="scientific">Sphagnum jensenii</name>
    <dbReference type="NCBI Taxonomy" id="128206"/>
    <lineage>
        <taxon>Eukaryota</taxon>
        <taxon>Viridiplantae</taxon>
        <taxon>Streptophyta</taxon>
        <taxon>Embryophyta</taxon>
        <taxon>Bryophyta</taxon>
        <taxon>Sphagnophytina</taxon>
        <taxon>Sphagnopsida</taxon>
        <taxon>Sphagnales</taxon>
        <taxon>Sphagnaceae</taxon>
        <taxon>Sphagnum</taxon>
    </lineage>
</organism>
<feature type="domain" description="Peptidase A1" evidence="11">
    <location>
        <begin position="138"/>
        <end position="494"/>
    </location>
</feature>
<evidence type="ECO:0000256" key="2">
    <source>
        <dbReference type="ARBA" id="ARBA00007447"/>
    </source>
</evidence>
<dbReference type="InterPro" id="IPR032861">
    <property type="entry name" value="TAXi_N"/>
</dbReference>
<proteinExistence type="inferred from homology"/>
<dbReference type="Proteomes" id="UP001497444">
    <property type="component" value="Chromosome 1"/>
</dbReference>
<evidence type="ECO:0000256" key="3">
    <source>
        <dbReference type="ARBA" id="ARBA00022670"/>
    </source>
</evidence>
<evidence type="ECO:0000256" key="5">
    <source>
        <dbReference type="ARBA" id="ARBA00022729"/>
    </source>
</evidence>
<keyword evidence="6" id="KW-0064">Aspartyl protease</keyword>
<keyword evidence="3" id="KW-0645">Protease</keyword>
<dbReference type="Pfam" id="PF14541">
    <property type="entry name" value="TAXi_C"/>
    <property type="match status" value="1"/>
</dbReference>
<evidence type="ECO:0000313" key="12">
    <source>
        <dbReference type="EMBL" id="CAK9256459.1"/>
    </source>
</evidence>
<comment type="subcellular location">
    <subcellularLocation>
        <location evidence="1">Membrane</location>
    </subcellularLocation>
</comment>
<sequence>MGFLCLEALWPQHGCKTRRRRRTTSTTKTIVQGSHKLQAVNCFGVPLIMGLLMLLQIVVRTEEAQIGAGGSVMKLKHRMAEVEGGLNWGARQGGGGGGGGGMSVEHYKRLLSHDKARRKSLEVVDFQLYGHYLTDALYYMEIMLGTPSQTYDVQIDTGSDLLWVDCSPCTGCPQTSSLKVSLSPYSESASSSNQAIECSDAFCSAASSDGLQKSCGVGSSCEFYTLYGDGSTVSGYLVSDLFTYNAIINSTNTTELVSTRVSFGCGNVRTGNLASSEEATDGLIGFGSNSVSVVSQLAATGTIPNSFAHCLQGETGTSSLVIGEITEPDITYTNMVPNQPHYTAVLVNIGVQGVNISSSTALTSSSGSNLEVIFDSGTTLANLIEPFFTDFMNAVNQFFLLLCLQPKFSFCGVKECKILSTSVFPNITLYFEGGTMELGSDSYLLPIQDGGNTYYCPAWQASSGDVSTYSILGDIVLQNQIIVYDNDLKRLGWKNFDCSQTISASFTPNGPAVSQSPVSVSTGSDPSSSHLKTLRTYIPFIAILYILATF</sequence>
<keyword evidence="10" id="KW-0325">Glycoprotein</keyword>
<keyword evidence="9" id="KW-0472">Membrane</keyword>
<keyword evidence="4" id="KW-0812">Transmembrane</keyword>
<evidence type="ECO:0000256" key="10">
    <source>
        <dbReference type="ARBA" id="ARBA00023180"/>
    </source>
</evidence>
<evidence type="ECO:0000256" key="8">
    <source>
        <dbReference type="ARBA" id="ARBA00022989"/>
    </source>
</evidence>
<accession>A0ABP0VPQ9</accession>
<dbReference type="Gene3D" id="2.40.70.10">
    <property type="entry name" value="Acid Proteases"/>
    <property type="match status" value="2"/>
</dbReference>
<keyword evidence="5" id="KW-0732">Signal</keyword>
<dbReference type="PANTHER" id="PTHR13683:SF375">
    <property type="entry name" value="PEPTIDASE A1 DOMAIN-CONTAINING PROTEIN"/>
    <property type="match status" value="1"/>
</dbReference>
<keyword evidence="8" id="KW-1133">Transmembrane helix</keyword>
<dbReference type="PANTHER" id="PTHR13683">
    <property type="entry name" value="ASPARTYL PROTEASES"/>
    <property type="match status" value="1"/>
</dbReference>
<dbReference type="InterPro" id="IPR032799">
    <property type="entry name" value="TAXi_C"/>
</dbReference>